<dbReference type="Proteomes" id="UP000250321">
    <property type="component" value="Unassembled WGS sequence"/>
</dbReference>
<evidence type="ECO:0000256" key="1">
    <source>
        <dbReference type="SAM" id="MobiDB-lite"/>
    </source>
</evidence>
<protein>
    <submittedName>
        <fullName evidence="2">Uncharacterized protein</fullName>
    </submittedName>
</protein>
<dbReference type="AlphaFoldDB" id="A0A314UM38"/>
<name>A0A314UM38_PRUYE</name>
<sequence>MAPKKSSTSAPDTSSSAAASAGPPFLSGTGVNTFATVFDGWVERFAAGRAQFFLCKDAISFANNHCILGPRYFDQKSDQLWNYEVHPFALRYRPVAKEVLTGRIGTRCCLGSSQKSMCRVSNFAGQTG</sequence>
<accession>A0A314UM38</accession>
<feature type="compositionally biased region" description="Low complexity" evidence="1">
    <location>
        <begin position="1"/>
        <end position="21"/>
    </location>
</feature>
<comment type="caution">
    <text evidence="2">The sequence shown here is derived from an EMBL/GenBank/DDBJ whole genome shotgun (WGS) entry which is preliminary data.</text>
</comment>
<feature type="region of interest" description="Disordered" evidence="1">
    <location>
        <begin position="1"/>
        <end position="27"/>
    </location>
</feature>
<organism evidence="2 3">
    <name type="scientific">Prunus yedoensis var. nudiflora</name>
    <dbReference type="NCBI Taxonomy" id="2094558"/>
    <lineage>
        <taxon>Eukaryota</taxon>
        <taxon>Viridiplantae</taxon>
        <taxon>Streptophyta</taxon>
        <taxon>Embryophyta</taxon>
        <taxon>Tracheophyta</taxon>
        <taxon>Spermatophyta</taxon>
        <taxon>Magnoliopsida</taxon>
        <taxon>eudicotyledons</taxon>
        <taxon>Gunneridae</taxon>
        <taxon>Pentapetalae</taxon>
        <taxon>rosids</taxon>
        <taxon>fabids</taxon>
        <taxon>Rosales</taxon>
        <taxon>Rosaceae</taxon>
        <taxon>Amygdaloideae</taxon>
        <taxon>Amygdaleae</taxon>
        <taxon>Prunus</taxon>
    </lineage>
</organism>
<evidence type="ECO:0000313" key="3">
    <source>
        <dbReference type="Proteomes" id="UP000250321"/>
    </source>
</evidence>
<keyword evidence="3" id="KW-1185">Reference proteome</keyword>
<proteinExistence type="predicted"/>
<dbReference type="EMBL" id="PJQY01003430">
    <property type="protein sequence ID" value="PQM37584.1"/>
    <property type="molecule type" value="Genomic_DNA"/>
</dbReference>
<reference evidence="2 3" key="1">
    <citation type="submission" date="2018-02" db="EMBL/GenBank/DDBJ databases">
        <title>Draft genome of wild Prunus yedoensis var. nudiflora.</title>
        <authorList>
            <person name="Baek S."/>
            <person name="Kim J.-H."/>
            <person name="Choi K."/>
            <person name="Kim G.-B."/>
            <person name="Cho A."/>
            <person name="Jang H."/>
            <person name="Shin C.-H."/>
            <person name="Yu H.-J."/>
            <person name="Mun J.-H."/>
        </authorList>
    </citation>
    <scope>NUCLEOTIDE SEQUENCE [LARGE SCALE GENOMIC DNA]</scope>
    <source>
        <strain evidence="3">cv. Jeju island</strain>
        <tissue evidence="2">Leaf</tissue>
    </source>
</reference>
<gene>
    <name evidence="2" type="ORF">Pyn_07502</name>
</gene>
<evidence type="ECO:0000313" key="2">
    <source>
        <dbReference type="EMBL" id="PQM37584.1"/>
    </source>
</evidence>